<feature type="domain" description="DNA helicase Pif1-like DEAD-box helicase" evidence="2">
    <location>
        <begin position="20"/>
        <end position="122"/>
    </location>
</feature>
<dbReference type="GO" id="GO:0006281">
    <property type="term" value="P:DNA repair"/>
    <property type="evidence" value="ECO:0007669"/>
    <property type="project" value="UniProtKB-KW"/>
</dbReference>
<organism evidence="3 4">
    <name type="scientific">Mycena rosella</name>
    <name type="common">Pink bonnet</name>
    <name type="synonym">Agaricus rosellus</name>
    <dbReference type="NCBI Taxonomy" id="1033263"/>
    <lineage>
        <taxon>Eukaryota</taxon>
        <taxon>Fungi</taxon>
        <taxon>Dikarya</taxon>
        <taxon>Basidiomycota</taxon>
        <taxon>Agaricomycotina</taxon>
        <taxon>Agaricomycetes</taxon>
        <taxon>Agaricomycetidae</taxon>
        <taxon>Agaricales</taxon>
        <taxon>Marasmiineae</taxon>
        <taxon>Mycenaceae</taxon>
        <taxon>Mycena</taxon>
    </lineage>
</organism>
<evidence type="ECO:0000313" key="4">
    <source>
        <dbReference type="Proteomes" id="UP001221757"/>
    </source>
</evidence>
<keyword evidence="1" id="KW-0378">Hydrolase</keyword>
<comment type="caution">
    <text evidence="3">The sequence shown here is derived from an EMBL/GenBank/DDBJ whole genome shotgun (WGS) entry which is preliminary data.</text>
</comment>
<evidence type="ECO:0000256" key="1">
    <source>
        <dbReference type="RuleBase" id="RU363044"/>
    </source>
</evidence>
<dbReference type="Proteomes" id="UP001221757">
    <property type="component" value="Unassembled WGS sequence"/>
</dbReference>
<name>A0AAD7D1H4_MYCRO</name>
<sequence length="168" mass="18522">MVGCSLLLQVSQALTEAKGNTALFGGVNMIFAGDFAQLPPVGETKLYAKINTDSEGASGKRGQENILGKLLWLSVKTVVTLKHVERVHRKKNDITGEVEADPEAEKFVQLLARLREGRCTDADFETLNSRNVPVIVSKNELKDALNERAARAYAARSGNDLQWYYARD</sequence>
<proteinExistence type="inferred from homology"/>
<keyword evidence="4" id="KW-1185">Reference proteome</keyword>
<dbReference type="InterPro" id="IPR027417">
    <property type="entry name" value="P-loop_NTPase"/>
</dbReference>
<dbReference type="GO" id="GO:0016787">
    <property type="term" value="F:hydrolase activity"/>
    <property type="evidence" value="ECO:0007669"/>
    <property type="project" value="UniProtKB-KW"/>
</dbReference>
<comment type="cofactor">
    <cofactor evidence="1">
        <name>Mg(2+)</name>
        <dbReference type="ChEBI" id="CHEBI:18420"/>
    </cofactor>
</comment>
<dbReference type="Pfam" id="PF05970">
    <property type="entry name" value="PIF1"/>
    <property type="match status" value="1"/>
</dbReference>
<evidence type="ECO:0000313" key="3">
    <source>
        <dbReference type="EMBL" id="KAJ7674298.1"/>
    </source>
</evidence>
<keyword evidence="1" id="KW-0547">Nucleotide-binding</keyword>
<dbReference type="Gene3D" id="3.40.50.300">
    <property type="entry name" value="P-loop containing nucleotide triphosphate hydrolases"/>
    <property type="match status" value="1"/>
</dbReference>
<dbReference type="GO" id="GO:0043139">
    <property type="term" value="F:5'-3' DNA helicase activity"/>
    <property type="evidence" value="ECO:0007669"/>
    <property type="project" value="UniProtKB-EC"/>
</dbReference>
<dbReference type="GO" id="GO:0006310">
    <property type="term" value="P:DNA recombination"/>
    <property type="evidence" value="ECO:0007669"/>
    <property type="project" value="UniProtKB-KW"/>
</dbReference>
<dbReference type="GO" id="GO:0005524">
    <property type="term" value="F:ATP binding"/>
    <property type="evidence" value="ECO:0007669"/>
    <property type="project" value="UniProtKB-KW"/>
</dbReference>
<dbReference type="EC" id="5.6.2.3" evidence="1"/>
<dbReference type="AlphaFoldDB" id="A0AAD7D1H4"/>
<comment type="similarity">
    <text evidence="1">Belongs to the helicase family.</text>
</comment>
<accession>A0AAD7D1H4</accession>
<keyword evidence="1" id="KW-0347">Helicase</keyword>
<comment type="catalytic activity">
    <reaction evidence="1">
        <text>ATP + H2O = ADP + phosphate + H(+)</text>
        <dbReference type="Rhea" id="RHEA:13065"/>
        <dbReference type="ChEBI" id="CHEBI:15377"/>
        <dbReference type="ChEBI" id="CHEBI:15378"/>
        <dbReference type="ChEBI" id="CHEBI:30616"/>
        <dbReference type="ChEBI" id="CHEBI:43474"/>
        <dbReference type="ChEBI" id="CHEBI:456216"/>
        <dbReference type="EC" id="5.6.2.3"/>
    </reaction>
</comment>
<protein>
    <recommendedName>
        <fullName evidence="1">ATP-dependent DNA helicase</fullName>
        <ecNumber evidence="1">5.6.2.3</ecNumber>
    </recommendedName>
</protein>
<dbReference type="InterPro" id="IPR010285">
    <property type="entry name" value="DNA_helicase_pif1-like_DEAD"/>
</dbReference>
<gene>
    <name evidence="3" type="ORF">B0H17DRAFT_897441</name>
</gene>
<keyword evidence="1" id="KW-0233">DNA recombination</keyword>
<dbReference type="InterPro" id="IPR051055">
    <property type="entry name" value="PIF1_helicase"/>
</dbReference>
<keyword evidence="1" id="KW-0234">DNA repair</keyword>
<dbReference type="EMBL" id="JARKIE010000156">
    <property type="protein sequence ID" value="KAJ7674298.1"/>
    <property type="molecule type" value="Genomic_DNA"/>
</dbReference>
<evidence type="ECO:0000259" key="2">
    <source>
        <dbReference type="Pfam" id="PF05970"/>
    </source>
</evidence>
<reference evidence="3" key="1">
    <citation type="submission" date="2023-03" db="EMBL/GenBank/DDBJ databases">
        <title>Massive genome expansion in bonnet fungi (Mycena s.s.) driven by repeated elements and novel gene families across ecological guilds.</title>
        <authorList>
            <consortium name="Lawrence Berkeley National Laboratory"/>
            <person name="Harder C.B."/>
            <person name="Miyauchi S."/>
            <person name="Viragh M."/>
            <person name="Kuo A."/>
            <person name="Thoen E."/>
            <person name="Andreopoulos B."/>
            <person name="Lu D."/>
            <person name="Skrede I."/>
            <person name="Drula E."/>
            <person name="Henrissat B."/>
            <person name="Morin E."/>
            <person name="Kohler A."/>
            <person name="Barry K."/>
            <person name="LaButti K."/>
            <person name="Morin E."/>
            <person name="Salamov A."/>
            <person name="Lipzen A."/>
            <person name="Mereny Z."/>
            <person name="Hegedus B."/>
            <person name="Baldrian P."/>
            <person name="Stursova M."/>
            <person name="Weitz H."/>
            <person name="Taylor A."/>
            <person name="Grigoriev I.V."/>
            <person name="Nagy L.G."/>
            <person name="Martin F."/>
            <person name="Kauserud H."/>
        </authorList>
    </citation>
    <scope>NUCLEOTIDE SEQUENCE</scope>
    <source>
        <strain evidence="3">CBHHK067</strain>
    </source>
</reference>
<keyword evidence="1" id="KW-0067">ATP-binding</keyword>
<dbReference type="PANTHER" id="PTHR47642">
    <property type="entry name" value="ATP-DEPENDENT DNA HELICASE"/>
    <property type="match status" value="1"/>
</dbReference>
<feature type="non-terminal residue" evidence="3">
    <location>
        <position position="1"/>
    </location>
</feature>
<keyword evidence="1" id="KW-0227">DNA damage</keyword>
<dbReference type="GO" id="GO:0000723">
    <property type="term" value="P:telomere maintenance"/>
    <property type="evidence" value="ECO:0007669"/>
    <property type="project" value="InterPro"/>
</dbReference>